<proteinExistence type="predicted"/>
<sequence length="330" mass="36207">MRTHANDIDAGTPGLIPEKNDELNTPNVDLRDILVLGAGQLGMAVIKELAPRIRAAGERLTVLVSPQTVNAAASQDVATLVALRELGVEVLGQDLMADEQTLTKLFKRYRTVVNCTGFVAGPGTQLKITRAVFAAGVRRYFPWQFGVDYDVVGRGSGQPVFDEQNEVRGLLRGQTGTEWVIVSTGMFTSFLFEPAFGVVDLERRTVHGLGSWETKVTVTTPEDIGKLTTEILLAEPRIVNQIVYVAGDTLSYGQLAQSVERVVGVPFDKTVWTLDKLRADLAVDPGDVMTRYRAAFAQGDGVWWEKSATYNARHGIETLDVEGYLRARLR</sequence>
<dbReference type="InterPro" id="IPR008030">
    <property type="entry name" value="NmrA-like"/>
</dbReference>
<evidence type="ECO:0000256" key="1">
    <source>
        <dbReference type="ARBA" id="ARBA00022857"/>
    </source>
</evidence>
<dbReference type="EMBL" id="NEVK01000003">
    <property type="protein sequence ID" value="OZI24447.1"/>
    <property type="molecule type" value="Genomic_DNA"/>
</dbReference>
<dbReference type="Pfam" id="PF05368">
    <property type="entry name" value="NmrA"/>
    <property type="match status" value="1"/>
</dbReference>
<keyword evidence="1" id="KW-0521">NADP</keyword>
<comment type="caution">
    <text evidence="5">The sequence shown here is derived from an EMBL/GenBank/DDBJ whole genome shotgun (WGS) entry which is preliminary data.</text>
</comment>
<dbReference type="RefSeq" id="WP_094795963.1">
    <property type="nucleotide sequence ID" value="NZ_NEVK01000003.1"/>
</dbReference>
<dbReference type="PANTHER" id="PTHR47706:SF6">
    <property type="entry name" value="NMRA-LIKE FAMILY PROTEIN (AFU_ORTHOLOGUE AFUA_6G00280)"/>
    <property type="match status" value="1"/>
</dbReference>
<dbReference type="Gene3D" id="3.40.50.720">
    <property type="entry name" value="NAD(P)-binding Rossmann-like Domain"/>
    <property type="match status" value="1"/>
</dbReference>
<dbReference type="SUPFAM" id="SSF51735">
    <property type="entry name" value="NAD(P)-binding Rossmann-fold domains"/>
    <property type="match status" value="1"/>
</dbReference>
<dbReference type="InterPro" id="IPR045312">
    <property type="entry name" value="PCBER-like"/>
</dbReference>
<organism evidence="5 6">
    <name type="scientific">Bordetella genomosp. 7</name>
    <dbReference type="NCBI Taxonomy" id="1416805"/>
    <lineage>
        <taxon>Bacteria</taxon>
        <taxon>Pseudomonadati</taxon>
        <taxon>Pseudomonadota</taxon>
        <taxon>Betaproteobacteria</taxon>
        <taxon>Burkholderiales</taxon>
        <taxon>Alcaligenaceae</taxon>
        <taxon>Bordetella</taxon>
    </lineage>
</organism>
<feature type="region of interest" description="Disordered" evidence="3">
    <location>
        <begin position="1"/>
        <end position="22"/>
    </location>
</feature>
<keyword evidence="2" id="KW-0560">Oxidoreductase</keyword>
<keyword evidence="6" id="KW-1185">Reference proteome</keyword>
<dbReference type="Gene3D" id="3.90.25.10">
    <property type="entry name" value="UDP-galactose 4-epimerase, domain 1"/>
    <property type="match status" value="1"/>
</dbReference>
<dbReference type="InterPro" id="IPR036291">
    <property type="entry name" value="NAD(P)-bd_dom_sf"/>
</dbReference>
<evidence type="ECO:0000256" key="2">
    <source>
        <dbReference type="ARBA" id="ARBA00023002"/>
    </source>
</evidence>
<protein>
    <submittedName>
        <fullName evidence="5">Aromatic alcohol reductase</fullName>
    </submittedName>
</protein>
<evidence type="ECO:0000313" key="5">
    <source>
        <dbReference type="EMBL" id="OZI24447.1"/>
    </source>
</evidence>
<reference evidence="6" key="1">
    <citation type="submission" date="2017-05" db="EMBL/GenBank/DDBJ databases">
        <title>Complete and WGS of Bordetella genogroups.</title>
        <authorList>
            <person name="Spilker T."/>
            <person name="Lipuma J."/>
        </authorList>
    </citation>
    <scope>NUCLEOTIDE SEQUENCE [LARGE SCALE GENOMIC DNA]</scope>
    <source>
        <strain evidence="6">AU18089</strain>
    </source>
</reference>
<dbReference type="Proteomes" id="UP000216947">
    <property type="component" value="Unassembled WGS sequence"/>
</dbReference>
<name>A0A261RI27_9BORD</name>
<evidence type="ECO:0000313" key="6">
    <source>
        <dbReference type="Proteomes" id="UP000216947"/>
    </source>
</evidence>
<feature type="domain" description="NmrA-like" evidence="4">
    <location>
        <begin position="33"/>
        <end position="273"/>
    </location>
</feature>
<dbReference type="CDD" id="cd05259">
    <property type="entry name" value="PCBER_SDR_a"/>
    <property type="match status" value="1"/>
</dbReference>
<evidence type="ECO:0000259" key="4">
    <source>
        <dbReference type="Pfam" id="PF05368"/>
    </source>
</evidence>
<dbReference type="InterPro" id="IPR051609">
    <property type="entry name" value="NmrA/Isoflavone_reductase-like"/>
</dbReference>
<dbReference type="GO" id="GO:0016491">
    <property type="term" value="F:oxidoreductase activity"/>
    <property type="evidence" value="ECO:0007669"/>
    <property type="project" value="UniProtKB-KW"/>
</dbReference>
<dbReference type="AlphaFoldDB" id="A0A261RI27"/>
<dbReference type="PANTHER" id="PTHR47706">
    <property type="entry name" value="NMRA-LIKE FAMILY PROTEIN"/>
    <property type="match status" value="1"/>
</dbReference>
<accession>A0A261RI27</accession>
<evidence type="ECO:0000256" key="3">
    <source>
        <dbReference type="SAM" id="MobiDB-lite"/>
    </source>
</evidence>
<gene>
    <name evidence="5" type="ORF">CAL19_02705</name>
</gene>